<evidence type="ECO:0000313" key="2">
    <source>
        <dbReference type="EMBL" id="KAK4209910.1"/>
    </source>
</evidence>
<name>A0AAN6Y0Q3_9PEZI</name>
<reference evidence="2" key="2">
    <citation type="submission" date="2023-05" db="EMBL/GenBank/DDBJ databases">
        <authorList>
            <consortium name="Lawrence Berkeley National Laboratory"/>
            <person name="Steindorff A."/>
            <person name="Hensen N."/>
            <person name="Bonometti L."/>
            <person name="Westerberg I."/>
            <person name="Brannstrom I.O."/>
            <person name="Guillou S."/>
            <person name="Cros-Aarteil S."/>
            <person name="Calhoun S."/>
            <person name="Haridas S."/>
            <person name="Kuo A."/>
            <person name="Mondo S."/>
            <person name="Pangilinan J."/>
            <person name="Riley R."/>
            <person name="Labutti K."/>
            <person name="Andreopoulos B."/>
            <person name="Lipzen A."/>
            <person name="Chen C."/>
            <person name="Yanf M."/>
            <person name="Daum C."/>
            <person name="Ng V."/>
            <person name="Clum A."/>
            <person name="Ohm R."/>
            <person name="Martin F."/>
            <person name="Silar P."/>
            <person name="Natvig D."/>
            <person name="Lalanne C."/>
            <person name="Gautier V."/>
            <person name="Ament-Velasquez S.L."/>
            <person name="Kruys A."/>
            <person name="Hutchinson M.I."/>
            <person name="Powell A.J."/>
            <person name="Barry K."/>
            <person name="Miller A.N."/>
            <person name="Grigoriev I.V."/>
            <person name="Debuchy R."/>
            <person name="Gladieux P."/>
            <person name="Thoren M.H."/>
            <person name="Johannesson H."/>
        </authorList>
    </citation>
    <scope>NUCLEOTIDE SEQUENCE</scope>
    <source>
        <strain evidence="2">PSN293</strain>
    </source>
</reference>
<feature type="signal peptide" evidence="1">
    <location>
        <begin position="1"/>
        <end position="22"/>
    </location>
</feature>
<evidence type="ECO:0000256" key="1">
    <source>
        <dbReference type="SAM" id="SignalP"/>
    </source>
</evidence>
<organism evidence="2 3">
    <name type="scientific">Rhypophila decipiens</name>
    <dbReference type="NCBI Taxonomy" id="261697"/>
    <lineage>
        <taxon>Eukaryota</taxon>
        <taxon>Fungi</taxon>
        <taxon>Dikarya</taxon>
        <taxon>Ascomycota</taxon>
        <taxon>Pezizomycotina</taxon>
        <taxon>Sordariomycetes</taxon>
        <taxon>Sordariomycetidae</taxon>
        <taxon>Sordariales</taxon>
        <taxon>Naviculisporaceae</taxon>
        <taxon>Rhypophila</taxon>
    </lineage>
</organism>
<feature type="chain" id="PRO_5043004336" evidence="1">
    <location>
        <begin position="23"/>
        <end position="112"/>
    </location>
</feature>
<accession>A0AAN6Y0Q3</accession>
<keyword evidence="1" id="KW-0732">Signal</keyword>
<comment type="caution">
    <text evidence="2">The sequence shown here is derived from an EMBL/GenBank/DDBJ whole genome shotgun (WGS) entry which is preliminary data.</text>
</comment>
<gene>
    <name evidence="2" type="ORF">QBC37DRAFT_449356</name>
</gene>
<proteinExistence type="predicted"/>
<evidence type="ECO:0000313" key="3">
    <source>
        <dbReference type="Proteomes" id="UP001301769"/>
    </source>
</evidence>
<keyword evidence="3" id="KW-1185">Reference proteome</keyword>
<dbReference type="EMBL" id="MU858190">
    <property type="protein sequence ID" value="KAK4209910.1"/>
    <property type="molecule type" value="Genomic_DNA"/>
</dbReference>
<protein>
    <submittedName>
        <fullName evidence="2">Uncharacterized protein</fullName>
    </submittedName>
</protein>
<reference evidence="2" key="1">
    <citation type="journal article" date="2023" name="Mol. Phylogenet. Evol.">
        <title>Genome-scale phylogeny and comparative genomics of the fungal order Sordariales.</title>
        <authorList>
            <person name="Hensen N."/>
            <person name="Bonometti L."/>
            <person name="Westerberg I."/>
            <person name="Brannstrom I.O."/>
            <person name="Guillou S."/>
            <person name="Cros-Aarteil S."/>
            <person name="Calhoun S."/>
            <person name="Haridas S."/>
            <person name="Kuo A."/>
            <person name="Mondo S."/>
            <person name="Pangilinan J."/>
            <person name="Riley R."/>
            <person name="LaButti K."/>
            <person name="Andreopoulos B."/>
            <person name="Lipzen A."/>
            <person name="Chen C."/>
            <person name="Yan M."/>
            <person name="Daum C."/>
            <person name="Ng V."/>
            <person name="Clum A."/>
            <person name="Steindorff A."/>
            <person name="Ohm R.A."/>
            <person name="Martin F."/>
            <person name="Silar P."/>
            <person name="Natvig D.O."/>
            <person name="Lalanne C."/>
            <person name="Gautier V."/>
            <person name="Ament-Velasquez S.L."/>
            <person name="Kruys A."/>
            <person name="Hutchinson M.I."/>
            <person name="Powell A.J."/>
            <person name="Barry K."/>
            <person name="Miller A.N."/>
            <person name="Grigoriev I.V."/>
            <person name="Debuchy R."/>
            <person name="Gladieux P."/>
            <person name="Hiltunen Thoren M."/>
            <person name="Johannesson H."/>
        </authorList>
    </citation>
    <scope>NUCLEOTIDE SEQUENCE</scope>
    <source>
        <strain evidence="2">PSN293</strain>
    </source>
</reference>
<dbReference type="Proteomes" id="UP001301769">
    <property type="component" value="Unassembled WGS sequence"/>
</dbReference>
<sequence>MRQSIIIATLLGAVAWAAPAPAIDGIKGLSERVSSLAFFLAKPGWNYNHDTNEAQIQSDQHGDLVARSNYVECHQNCVRGCPAAWICQAACNAACANAAEADGTPSLAARDA</sequence>
<dbReference type="AlphaFoldDB" id="A0AAN6Y0Q3"/>